<dbReference type="InterPro" id="IPR000299">
    <property type="entry name" value="FERM_domain"/>
</dbReference>
<dbReference type="PhylomeDB" id="A8DWF2"/>
<evidence type="ECO:0000313" key="2">
    <source>
        <dbReference type="EMBL" id="EDO25457.1"/>
    </source>
</evidence>
<dbReference type="SUPFAM" id="SSF53187">
    <property type="entry name" value="Zn-dependent exopeptidases"/>
    <property type="match status" value="1"/>
</dbReference>
<evidence type="ECO:0000313" key="3">
    <source>
        <dbReference type="Proteomes" id="UP000001593"/>
    </source>
</evidence>
<sequence>PTPAAPSYKYHDYKTMTQMLQSYYLKCPGIIRLQSIGKSQEGRKIWSLTCSLMDGATLDCEVDANSTFKELCESIREKLGLKSIYGFSIYIAAVDQVTIPI</sequence>
<feature type="non-terminal residue" evidence="2">
    <location>
        <position position="1"/>
    </location>
</feature>
<proteinExistence type="predicted"/>
<reference evidence="2 3" key="1">
    <citation type="journal article" date="2007" name="Science">
        <title>Sea anemone genome reveals ancestral eumetazoan gene repertoire and genomic organization.</title>
        <authorList>
            <person name="Putnam N.H."/>
            <person name="Srivastava M."/>
            <person name="Hellsten U."/>
            <person name="Dirks B."/>
            <person name="Chapman J."/>
            <person name="Salamov A."/>
            <person name="Terry A."/>
            <person name="Shapiro H."/>
            <person name="Lindquist E."/>
            <person name="Kapitonov V.V."/>
            <person name="Jurka J."/>
            <person name="Genikhovich G."/>
            <person name="Grigoriev I.V."/>
            <person name="Lucas S.M."/>
            <person name="Steele R.E."/>
            <person name="Finnerty J.R."/>
            <person name="Technau U."/>
            <person name="Martindale M.Q."/>
            <person name="Rokhsar D.S."/>
        </authorList>
    </citation>
    <scope>NUCLEOTIDE SEQUENCE [LARGE SCALE GENOMIC DNA]</scope>
    <source>
        <strain evidence="3">CH2 X CH6</strain>
    </source>
</reference>
<protein>
    <recommendedName>
        <fullName evidence="1">FERM domain-containing protein</fullName>
    </recommendedName>
</protein>
<gene>
    <name evidence="2" type="ORF">NEMVEDRAFT_v1g225986</name>
</gene>
<evidence type="ECO:0000259" key="1">
    <source>
        <dbReference type="PROSITE" id="PS50057"/>
    </source>
</evidence>
<dbReference type="InterPro" id="IPR029071">
    <property type="entry name" value="Ubiquitin-like_domsf"/>
</dbReference>
<dbReference type="AlphaFoldDB" id="A8DWF2"/>
<dbReference type="HOGENOM" id="CLU_2298745_0_0_1"/>
<feature type="domain" description="FERM" evidence="1">
    <location>
        <begin position="46"/>
        <end position="101"/>
    </location>
</feature>
<dbReference type="EMBL" id="DS479552">
    <property type="protein sequence ID" value="EDO25457.1"/>
    <property type="molecule type" value="Genomic_DNA"/>
</dbReference>
<dbReference type="SUPFAM" id="SSF54236">
    <property type="entry name" value="Ubiquitin-like"/>
    <property type="match status" value="1"/>
</dbReference>
<accession>A8DWF2</accession>
<dbReference type="PROSITE" id="PS50057">
    <property type="entry name" value="FERM_3"/>
    <property type="match status" value="1"/>
</dbReference>
<name>A8DWF2_NEMVE</name>
<keyword evidence="3" id="KW-1185">Reference proteome</keyword>
<organism evidence="2 3">
    <name type="scientific">Nematostella vectensis</name>
    <name type="common">Starlet sea anemone</name>
    <dbReference type="NCBI Taxonomy" id="45351"/>
    <lineage>
        <taxon>Eukaryota</taxon>
        <taxon>Metazoa</taxon>
        <taxon>Cnidaria</taxon>
        <taxon>Anthozoa</taxon>
        <taxon>Hexacorallia</taxon>
        <taxon>Actiniaria</taxon>
        <taxon>Edwardsiidae</taxon>
        <taxon>Nematostella</taxon>
    </lineage>
</organism>
<dbReference type="Proteomes" id="UP000001593">
    <property type="component" value="Unassembled WGS sequence"/>
</dbReference>
<dbReference type="InParanoid" id="A8DWF2"/>
<dbReference type="Pfam" id="PF21989">
    <property type="entry name" value="RA_2"/>
    <property type="match status" value="1"/>
</dbReference>
<dbReference type="Gene3D" id="3.10.20.90">
    <property type="entry name" value="Phosphatidylinositol 3-kinase Catalytic Subunit, Chain A, domain 1"/>
    <property type="match status" value="1"/>
</dbReference>